<dbReference type="PANTHER" id="PTHR33221">
    <property type="entry name" value="WINGED HELIX-TURN-HELIX TRANSCRIPTIONAL REGULATOR, RRF2 FAMILY"/>
    <property type="match status" value="1"/>
</dbReference>
<dbReference type="SUPFAM" id="SSF46785">
    <property type="entry name" value="Winged helix' DNA-binding domain"/>
    <property type="match status" value="1"/>
</dbReference>
<dbReference type="PROSITE" id="PS51197">
    <property type="entry name" value="HTH_RRF2_2"/>
    <property type="match status" value="1"/>
</dbReference>
<dbReference type="GO" id="GO:0005829">
    <property type="term" value="C:cytosol"/>
    <property type="evidence" value="ECO:0007669"/>
    <property type="project" value="TreeGrafter"/>
</dbReference>
<evidence type="ECO:0000313" key="1">
    <source>
        <dbReference type="EMBL" id="HIQ95753.1"/>
    </source>
</evidence>
<accession>A0A9D0ZUD4</accession>
<dbReference type="Pfam" id="PF02082">
    <property type="entry name" value="Rrf2"/>
    <property type="match status" value="1"/>
</dbReference>
<dbReference type="InterPro" id="IPR000944">
    <property type="entry name" value="Tscrpt_reg_Rrf2"/>
</dbReference>
<dbReference type="AlphaFoldDB" id="A0A9D0ZUD4"/>
<proteinExistence type="predicted"/>
<reference evidence="1" key="1">
    <citation type="submission" date="2020-10" db="EMBL/GenBank/DDBJ databases">
        <authorList>
            <person name="Gilroy R."/>
        </authorList>
    </citation>
    <scope>NUCLEOTIDE SEQUENCE</scope>
    <source>
        <strain evidence="1">ChiSjej3B21-11622</strain>
    </source>
</reference>
<dbReference type="InterPro" id="IPR036388">
    <property type="entry name" value="WH-like_DNA-bd_sf"/>
</dbReference>
<gene>
    <name evidence="1" type="ORF">IAB26_04245</name>
</gene>
<name>A0A9D0ZUD4_9FIRM</name>
<dbReference type="EMBL" id="DVFT01000058">
    <property type="protein sequence ID" value="HIQ95753.1"/>
    <property type="molecule type" value="Genomic_DNA"/>
</dbReference>
<organism evidence="1 2">
    <name type="scientific">Candidatus Limivivens merdigallinarum</name>
    <dbReference type="NCBI Taxonomy" id="2840859"/>
    <lineage>
        <taxon>Bacteria</taxon>
        <taxon>Bacillati</taxon>
        <taxon>Bacillota</taxon>
        <taxon>Clostridia</taxon>
        <taxon>Lachnospirales</taxon>
        <taxon>Lachnospiraceae</taxon>
        <taxon>Lachnospiraceae incertae sedis</taxon>
        <taxon>Candidatus Limivivens</taxon>
    </lineage>
</organism>
<dbReference type="Proteomes" id="UP000886886">
    <property type="component" value="Unassembled WGS sequence"/>
</dbReference>
<protein>
    <submittedName>
        <fullName evidence="1">Rrf2 family transcriptional regulator</fullName>
    </submittedName>
</protein>
<comment type="caution">
    <text evidence="1">The sequence shown here is derived from an EMBL/GenBank/DDBJ whole genome shotgun (WGS) entry which is preliminary data.</text>
</comment>
<dbReference type="GO" id="GO:0003700">
    <property type="term" value="F:DNA-binding transcription factor activity"/>
    <property type="evidence" value="ECO:0007669"/>
    <property type="project" value="TreeGrafter"/>
</dbReference>
<dbReference type="Gene3D" id="1.10.10.10">
    <property type="entry name" value="Winged helix-like DNA-binding domain superfamily/Winged helix DNA-binding domain"/>
    <property type="match status" value="1"/>
</dbReference>
<dbReference type="PANTHER" id="PTHR33221:SF15">
    <property type="entry name" value="HTH-TYPE TRANSCRIPTIONAL REGULATOR YWGB-RELATED"/>
    <property type="match status" value="1"/>
</dbReference>
<sequence>MKYSTKVSDAVHILAFIQLNPTGSLSSSSIAESIRTNPGCVRQLMSALRKAGLLSSVQGHPRPSLTREPSAVTLLDIYKAVEGDKPLLHLDTHTNPECGVGIYIQLSLQDYFDQVQKTAEDEMKRITLQSILDRYQEKILRLGEKSFCPQTEGKEK</sequence>
<evidence type="ECO:0000313" key="2">
    <source>
        <dbReference type="Proteomes" id="UP000886886"/>
    </source>
</evidence>
<reference evidence="1" key="2">
    <citation type="journal article" date="2021" name="PeerJ">
        <title>Extensive microbial diversity within the chicken gut microbiome revealed by metagenomics and culture.</title>
        <authorList>
            <person name="Gilroy R."/>
            <person name="Ravi A."/>
            <person name="Getino M."/>
            <person name="Pursley I."/>
            <person name="Horton D.L."/>
            <person name="Alikhan N.F."/>
            <person name="Baker D."/>
            <person name="Gharbi K."/>
            <person name="Hall N."/>
            <person name="Watson M."/>
            <person name="Adriaenssens E.M."/>
            <person name="Foster-Nyarko E."/>
            <person name="Jarju S."/>
            <person name="Secka A."/>
            <person name="Antonio M."/>
            <person name="Oren A."/>
            <person name="Chaudhuri R.R."/>
            <person name="La Ragione R."/>
            <person name="Hildebrand F."/>
            <person name="Pallen M.J."/>
        </authorList>
    </citation>
    <scope>NUCLEOTIDE SEQUENCE</scope>
    <source>
        <strain evidence="1">ChiSjej3B21-11622</strain>
    </source>
</reference>
<dbReference type="InterPro" id="IPR036390">
    <property type="entry name" value="WH_DNA-bd_sf"/>
</dbReference>